<keyword evidence="3" id="KW-1185">Reference proteome</keyword>
<accession>K2MAX1</accession>
<feature type="transmembrane region" description="Helical" evidence="1">
    <location>
        <begin position="54"/>
        <end position="73"/>
    </location>
</feature>
<dbReference type="Proteomes" id="UP000006786">
    <property type="component" value="Unassembled WGS sequence"/>
</dbReference>
<evidence type="ECO:0008006" key="4">
    <source>
        <dbReference type="Google" id="ProtNLM"/>
    </source>
</evidence>
<keyword evidence="1" id="KW-1133">Transmembrane helix</keyword>
<protein>
    <recommendedName>
        <fullName evidence="4">Transmembrane protein</fullName>
    </recommendedName>
</protein>
<dbReference type="PATRIC" id="fig|391937.3.peg.3145"/>
<evidence type="ECO:0000256" key="1">
    <source>
        <dbReference type="SAM" id="Phobius"/>
    </source>
</evidence>
<keyword evidence="1" id="KW-0812">Transmembrane</keyword>
<reference evidence="2 3" key="1">
    <citation type="journal article" date="2012" name="J. Bacteriol.">
        <title>Genome Sequence of Nitratireductor pacificus Type Strain pht-3B.</title>
        <authorList>
            <person name="Lai Q."/>
            <person name="Li G."/>
            <person name="Shao Z."/>
        </authorList>
    </citation>
    <scope>NUCLEOTIDE SEQUENCE [LARGE SCALE GENOMIC DNA]</scope>
    <source>
        <strain evidence="3">pht-3B</strain>
    </source>
</reference>
<name>K2MAX1_9HYPH</name>
<dbReference type="AlphaFoldDB" id="K2MAX1"/>
<proteinExistence type="predicted"/>
<feature type="transmembrane region" description="Helical" evidence="1">
    <location>
        <begin position="98"/>
        <end position="117"/>
    </location>
</feature>
<keyword evidence="1" id="KW-0472">Membrane</keyword>
<comment type="caution">
    <text evidence="2">The sequence shown here is derived from an EMBL/GenBank/DDBJ whole genome shotgun (WGS) entry which is preliminary data.</text>
</comment>
<sequence>MFLRGRVFRRPERRPDGVAAIAGRGDGRLSSPAGMHYDIAPVHRPPLGVLMKTVLILLAVLAFAAPVLVWAALDSAMCGHAGRVRCGIGLTDFMDDEFFMIAALPWLLAAALGLLAWRVGRKR</sequence>
<evidence type="ECO:0000313" key="3">
    <source>
        <dbReference type="Proteomes" id="UP000006786"/>
    </source>
</evidence>
<organism evidence="2 3">
    <name type="scientific">Nitratireductor pacificus pht-3B</name>
    <dbReference type="NCBI Taxonomy" id="391937"/>
    <lineage>
        <taxon>Bacteria</taxon>
        <taxon>Pseudomonadati</taxon>
        <taxon>Pseudomonadota</taxon>
        <taxon>Alphaproteobacteria</taxon>
        <taxon>Hyphomicrobiales</taxon>
        <taxon>Phyllobacteriaceae</taxon>
        <taxon>Nitratireductor</taxon>
    </lineage>
</organism>
<evidence type="ECO:0000313" key="2">
    <source>
        <dbReference type="EMBL" id="EKF18060.1"/>
    </source>
</evidence>
<gene>
    <name evidence="2" type="ORF">NA2_15302</name>
</gene>
<dbReference type="EMBL" id="AMRM01000017">
    <property type="protein sequence ID" value="EKF18060.1"/>
    <property type="molecule type" value="Genomic_DNA"/>
</dbReference>